<dbReference type="InterPro" id="IPR045745">
    <property type="entry name" value="HTH_58_Actinobacteria-type"/>
</dbReference>
<feature type="region of interest" description="Disordered" evidence="1">
    <location>
        <begin position="1"/>
        <end position="20"/>
    </location>
</feature>
<feature type="compositionally biased region" description="Gly residues" evidence="1">
    <location>
        <begin position="1"/>
        <end position="10"/>
    </location>
</feature>
<dbReference type="Proteomes" id="UP001212821">
    <property type="component" value="Chromosome"/>
</dbReference>
<dbReference type="EMBL" id="CP115450">
    <property type="protein sequence ID" value="WBP85339.1"/>
    <property type="molecule type" value="Genomic_DNA"/>
</dbReference>
<dbReference type="Pfam" id="PF19575">
    <property type="entry name" value="HTH_58"/>
    <property type="match status" value="1"/>
</dbReference>
<evidence type="ECO:0000256" key="1">
    <source>
        <dbReference type="SAM" id="MobiDB-lite"/>
    </source>
</evidence>
<evidence type="ECO:0000313" key="3">
    <source>
        <dbReference type="EMBL" id="WBP85339.1"/>
    </source>
</evidence>
<keyword evidence="4" id="KW-1185">Reference proteome</keyword>
<proteinExistence type="predicted"/>
<accession>A0ABY7PY89</accession>
<gene>
    <name evidence="3" type="ORF">O1G21_05345</name>
</gene>
<protein>
    <submittedName>
        <fullName evidence="3">Helix-turn-helix domain-containing protein</fullName>
    </submittedName>
</protein>
<sequence>MTGFDPGGQAGDAERHNLARDMRQMYDAGASVREIAEKYERSYGSVHRLLRMADVTFRPRGGPTSHG</sequence>
<evidence type="ECO:0000259" key="2">
    <source>
        <dbReference type="Pfam" id="PF19575"/>
    </source>
</evidence>
<reference evidence="4" key="1">
    <citation type="submission" date="2022-12" db="EMBL/GenBank/DDBJ databases">
        <authorList>
            <person name="Mo P."/>
        </authorList>
    </citation>
    <scope>NUCLEOTIDE SEQUENCE [LARGE SCALE GENOMIC DNA]</scope>
    <source>
        <strain evidence="4">HUAS 3-15</strain>
    </source>
</reference>
<dbReference type="RefSeq" id="WP_270141233.1">
    <property type="nucleotide sequence ID" value="NZ_CP115450.1"/>
</dbReference>
<name>A0ABY7PY89_9ACTN</name>
<dbReference type="Gene3D" id="1.10.10.60">
    <property type="entry name" value="Homeodomain-like"/>
    <property type="match status" value="1"/>
</dbReference>
<evidence type="ECO:0000313" key="4">
    <source>
        <dbReference type="Proteomes" id="UP001212821"/>
    </source>
</evidence>
<feature type="domain" description="Helix-turn-helix" evidence="2">
    <location>
        <begin position="13"/>
        <end position="64"/>
    </location>
</feature>
<organism evidence="3 4">
    <name type="scientific">Kitasatospora cathayae</name>
    <dbReference type="NCBI Taxonomy" id="3004092"/>
    <lineage>
        <taxon>Bacteria</taxon>
        <taxon>Bacillati</taxon>
        <taxon>Actinomycetota</taxon>
        <taxon>Actinomycetes</taxon>
        <taxon>Kitasatosporales</taxon>
        <taxon>Streptomycetaceae</taxon>
        <taxon>Kitasatospora</taxon>
    </lineage>
</organism>